<reference evidence="3 4" key="1">
    <citation type="submission" date="2023-12" db="EMBL/GenBank/DDBJ databases">
        <title>Novel species of the genus Arcicella isolated from rivers.</title>
        <authorList>
            <person name="Lu H."/>
        </authorList>
    </citation>
    <scope>NUCLEOTIDE SEQUENCE [LARGE SCALE GENOMIC DNA]</scope>
    <source>
        <strain evidence="3 4">DC2W</strain>
    </source>
</reference>
<evidence type="ECO:0000313" key="3">
    <source>
        <dbReference type="EMBL" id="MEA5405594.1"/>
    </source>
</evidence>
<dbReference type="Proteomes" id="UP001303899">
    <property type="component" value="Unassembled WGS sequence"/>
</dbReference>
<keyword evidence="2" id="KW-0472">Membrane</keyword>
<feature type="compositionally biased region" description="Polar residues" evidence="1">
    <location>
        <begin position="456"/>
        <end position="470"/>
    </location>
</feature>
<feature type="compositionally biased region" description="Polar residues" evidence="1">
    <location>
        <begin position="510"/>
        <end position="524"/>
    </location>
</feature>
<organism evidence="3 4">
    <name type="scientific">Arcicella gelida</name>
    <dbReference type="NCBI Taxonomy" id="2984195"/>
    <lineage>
        <taxon>Bacteria</taxon>
        <taxon>Pseudomonadati</taxon>
        <taxon>Bacteroidota</taxon>
        <taxon>Cytophagia</taxon>
        <taxon>Cytophagales</taxon>
        <taxon>Flectobacillaceae</taxon>
        <taxon>Arcicella</taxon>
    </lineage>
</organism>
<dbReference type="RefSeq" id="WP_323698999.1">
    <property type="nucleotide sequence ID" value="NZ_JAYGIL010000039.1"/>
</dbReference>
<keyword evidence="4" id="KW-1185">Reference proteome</keyword>
<feature type="compositionally biased region" description="Basic and acidic residues" evidence="1">
    <location>
        <begin position="417"/>
        <end position="428"/>
    </location>
</feature>
<feature type="compositionally biased region" description="Polar residues" evidence="1">
    <location>
        <begin position="483"/>
        <end position="497"/>
    </location>
</feature>
<name>A0ABU5SAV8_9BACT</name>
<feature type="compositionally biased region" description="Basic and acidic residues" evidence="1">
    <location>
        <begin position="444"/>
        <end position="455"/>
    </location>
</feature>
<feature type="compositionally biased region" description="Basic and acidic residues" evidence="1">
    <location>
        <begin position="471"/>
        <end position="482"/>
    </location>
</feature>
<proteinExistence type="predicted"/>
<feature type="region of interest" description="Disordered" evidence="1">
    <location>
        <begin position="408"/>
        <end position="531"/>
    </location>
</feature>
<feature type="compositionally biased region" description="Polar residues" evidence="1">
    <location>
        <begin position="429"/>
        <end position="443"/>
    </location>
</feature>
<feature type="compositionally biased region" description="Basic and acidic residues" evidence="1">
    <location>
        <begin position="498"/>
        <end position="509"/>
    </location>
</feature>
<keyword evidence="2" id="KW-1133">Transmembrane helix</keyword>
<protein>
    <submittedName>
        <fullName evidence="3">Uncharacterized protein</fullName>
    </submittedName>
</protein>
<feature type="transmembrane region" description="Helical" evidence="2">
    <location>
        <begin position="676"/>
        <end position="694"/>
    </location>
</feature>
<gene>
    <name evidence="3" type="ORF">VB776_21825</name>
</gene>
<accession>A0ABU5SAV8</accession>
<evidence type="ECO:0000256" key="1">
    <source>
        <dbReference type="SAM" id="MobiDB-lite"/>
    </source>
</evidence>
<dbReference type="EMBL" id="JAYGIL010000039">
    <property type="protein sequence ID" value="MEA5405594.1"/>
    <property type="molecule type" value="Genomic_DNA"/>
</dbReference>
<keyword evidence="2" id="KW-0812">Transmembrane</keyword>
<evidence type="ECO:0000256" key="2">
    <source>
        <dbReference type="SAM" id="Phobius"/>
    </source>
</evidence>
<evidence type="ECO:0000313" key="4">
    <source>
        <dbReference type="Proteomes" id="UP001303899"/>
    </source>
</evidence>
<sequence>MYQFIYGKYDRSFDDYKILTLKNSNNDWIAREILSAINVHPVDLDTYKQFYHFRVNFPDTQEIFIGICTYIRDYNRDSENRYIDFLHIRGEFNEKEEKNLFKDLYFWKAPISFTKDTKLDIEIQSLMKPEDDHIYPIIDWLFENWLNKRKCFLLVKNDKDSFLIDELKLISLYDLAQNEPVLHTLFYVLSNLPPILSNKIIAQFGYDNEYSNVPQYAHLIVGFDRLLSTTTKNFQRPIESNIDFYEDENKRSINYKNITLWKYIIEELQNDQELLSYIRPKTLSDSIDAISKKASELAFKKIINTLLEDIGKSDFETHLADYNQHIKNNSSNMVEIILIKTYFNNNPLSNTKYYDKMYGFIKSEGIIIRIEDKFHDLLNELDVKTLSTFKPIADESVQFKEIYNSVMESKKSLPSSDNDKSEQIDIKDPNNSVMESNESLPSSDNDKSEQIDIKDPNNSVMESNESLPSSDNDKPEQIDIKDPNNSVMESKKSLPSSDNDKSEQIDIKDPNNSVMESKKSLPSSNDDKLDGIDFKEEKGLDGGYDEAKDKIQSNTDKSNVWNEILNFMSIPIISWKKRKYDKKRKKLIKKLKEEYNLLIADSRIINELEQFGISNEEINIFLIKELSNIKKYDTIKEKLESFLDKIDSTTQTEQASTDIKKQEIEFNMDSKKSLSIKLYTITNIILIILITFYLNKIIPIQNNINNDSNYLIKKRMFLNPLITKDFLMNYEIQELLKMDSISLDSIAYKIPNGLVSIEKNENTKNYNIYFNGKYIKIVVQGCTDINKQNYPNYIYSLTEKYIIYNNPLMIKDSLIIPIK</sequence>
<comment type="caution">
    <text evidence="3">The sequence shown here is derived from an EMBL/GenBank/DDBJ whole genome shotgun (WGS) entry which is preliminary data.</text>
</comment>